<proteinExistence type="predicted"/>
<keyword evidence="2" id="KW-1185">Reference proteome</keyword>
<organism evidence="1 2">
    <name type="scientific">Bradyrhizobium ottawaense</name>
    <dbReference type="NCBI Taxonomy" id="931866"/>
    <lineage>
        <taxon>Bacteria</taxon>
        <taxon>Pseudomonadati</taxon>
        <taxon>Pseudomonadota</taxon>
        <taxon>Alphaproteobacteria</taxon>
        <taxon>Hyphomicrobiales</taxon>
        <taxon>Nitrobacteraceae</taxon>
        <taxon>Bradyrhizobium</taxon>
    </lineage>
</organism>
<dbReference type="EMBL" id="JBGBZJ010000003">
    <property type="protein sequence ID" value="MEY9456384.1"/>
    <property type="molecule type" value="Genomic_DNA"/>
</dbReference>
<dbReference type="RefSeq" id="WP_131233122.1">
    <property type="nucleotide sequence ID" value="NZ_AP021854.1"/>
</dbReference>
<dbReference type="Proteomes" id="UP001565369">
    <property type="component" value="Unassembled WGS sequence"/>
</dbReference>
<name>A0ABV4FXR8_9BRAD</name>
<evidence type="ECO:0000313" key="1">
    <source>
        <dbReference type="EMBL" id="MEY9456384.1"/>
    </source>
</evidence>
<protein>
    <submittedName>
        <fullName evidence="1">Uncharacterized protein</fullName>
    </submittedName>
</protein>
<accession>A0ABV4FXR8</accession>
<reference evidence="1 2" key="1">
    <citation type="submission" date="2024-07" db="EMBL/GenBank/DDBJ databases">
        <title>Genomic Encyclopedia of Type Strains, Phase V (KMG-V): Genome sequencing to study the core and pangenomes of soil and plant-associated prokaryotes.</title>
        <authorList>
            <person name="Whitman W."/>
        </authorList>
    </citation>
    <scope>NUCLEOTIDE SEQUENCE [LARGE SCALE GENOMIC DNA]</scope>
    <source>
        <strain evidence="1 2">USDA 152</strain>
    </source>
</reference>
<gene>
    <name evidence="1" type="ORF">ABIG07_005332</name>
</gene>
<sequence length="157" mass="17426">MQEFEYENLARDFGRNLTGEIAPLETPFFDELIDAHQRPKSARRDRTLAFGVSAEGGVVAVALYEIGKVALQAVWKAAEPVLRGLADDAAKQFRESFGKKLRLWIESRLSSPPPFALKPDALNALLDAAKRISVEQGLDEAQSIRIVQTLTRSFGQQ</sequence>
<evidence type="ECO:0000313" key="2">
    <source>
        <dbReference type="Proteomes" id="UP001565369"/>
    </source>
</evidence>
<comment type="caution">
    <text evidence="1">The sequence shown here is derived from an EMBL/GenBank/DDBJ whole genome shotgun (WGS) entry which is preliminary data.</text>
</comment>